<feature type="domain" description="XdhC- CoxI" evidence="1">
    <location>
        <begin position="12"/>
        <end position="75"/>
    </location>
</feature>
<dbReference type="RefSeq" id="WP_027895514.1">
    <property type="nucleotide sequence ID" value="NZ_CP027569.1"/>
</dbReference>
<dbReference type="AlphaFoldDB" id="A0A2S0M6N4"/>
<dbReference type="Pfam" id="PF13478">
    <property type="entry name" value="XdhC_C"/>
    <property type="match status" value="1"/>
</dbReference>
<gene>
    <name evidence="3" type="ORF">C6Y28_05575</name>
</gene>
<evidence type="ECO:0000313" key="4">
    <source>
        <dbReference type="Proteomes" id="UP000238358"/>
    </source>
</evidence>
<dbReference type="InterPro" id="IPR052698">
    <property type="entry name" value="MoCofactor_Util/Proc"/>
</dbReference>
<dbReference type="Proteomes" id="UP000238358">
    <property type="component" value="Chromosome"/>
</dbReference>
<dbReference type="OrthoDB" id="9773039at2"/>
<accession>A0A2S0M6N4</accession>
<protein>
    <recommendedName>
        <fullName evidence="5">Xanthine dehydrogenase accessory factor</fullName>
    </recommendedName>
</protein>
<evidence type="ECO:0008006" key="5">
    <source>
        <dbReference type="Google" id="ProtNLM"/>
    </source>
</evidence>
<dbReference type="Pfam" id="PF02625">
    <property type="entry name" value="XdhC_CoxI"/>
    <property type="match status" value="1"/>
</dbReference>
<reference evidence="3 4" key="1">
    <citation type="journal article" date="2018" name="Genome Announc.">
        <title>Complete genomes of two Megasphaera elsdenii strains, NCIMB 702410 and ATCC 25940.</title>
        <authorList>
            <person name="Hatmaker E.A."/>
            <person name="O'Dell K."/>
            <person name="Riley L.A."/>
            <person name="Klingeman D.M."/>
            <person name="Guss A.M."/>
        </authorList>
    </citation>
    <scope>NUCLEOTIDE SEQUENCE [LARGE SCALE GENOMIC DNA]</scope>
    <source>
        <strain evidence="3 4">NCIMB702410</strain>
    </source>
</reference>
<proteinExistence type="predicted"/>
<dbReference type="PANTHER" id="PTHR30388">
    <property type="entry name" value="ALDEHYDE OXIDOREDUCTASE MOLYBDENUM COFACTOR ASSEMBLY PROTEIN"/>
    <property type="match status" value="1"/>
</dbReference>
<sequence>METLFDRLYHELQAGQPAVLLTVVASQGSTPRGIGSHQAVFADGTTAGTVGGGYQEYLAIQAGKQCLAQQQSAFRRLILHPNDEEDINAACGGGLTVFCQYLDPAEPGLLDLLSAILQALRQQTASWLALDVSDERQWGMALVREGAVQGCGQMGSLQAVDAAWCRQNVAGMASDGQRRWYSEPLAYPGRVFIFGGGHVSQALVPVLASIGFSCTVVDDRAEFADPALFPQAEAVYEADYEALPADLGVTPDDYVCIMTRGHVGDYDVQCQMLAIKPYYLGVIGSRRKLAFVKEKLLADGFTAAEIDACHAPIGLAISAVTPAEIAISIAAELIAIRAKREGREKSRYHKP</sequence>
<dbReference type="Gene3D" id="3.40.50.720">
    <property type="entry name" value="NAD(P)-binding Rossmann-like Domain"/>
    <property type="match status" value="1"/>
</dbReference>
<evidence type="ECO:0000313" key="3">
    <source>
        <dbReference type="EMBL" id="AVO27116.1"/>
    </source>
</evidence>
<dbReference type="InterPro" id="IPR003777">
    <property type="entry name" value="XdhC_CoxI"/>
</dbReference>
<dbReference type="PANTHER" id="PTHR30388:SF6">
    <property type="entry name" value="XANTHINE DEHYDROGENASE SUBUNIT A-RELATED"/>
    <property type="match status" value="1"/>
</dbReference>
<organism evidence="3 4">
    <name type="scientific">Megasphaera elsdenii</name>
    <dbReference type="NCBI Taxonomy" id="907"/>
    <lineage>
        <taxon>Bacteria</taxon>
        <taxon>Bacillati</taxon>
        <taxon>Bacillota</taxon>
        <taxon>Negativicutes</taxon>
        <taxon>Veillonellales</taxon>
        <taxon>Veillonellaceae</taxon>
        <taxon>Megasphaera</taxon>
    </lineage>
</organism>
<dbReference type="InterPro" id="IPR027051">
    <property type="entry name" value="XdhC_Rossmann_dom"/>
</dbReference>
<evidence type="ECO:0000259" key="1">
    <source>
        <dbReference type="Pfam" id="PF02625"/>
    </source>
</evidence>
<dbReference type="EMBL" id="CP027569">
    <property type="protein sequence ID" value="AVO27116.1"/>
    <property type="molecule type" value="Genomic_DNA"/>
</dbReference>
<feature type="domain" description="XdhC Rossmann" evidence="2">
    <location>
        <begin position="191"/>
        <end position="333"/>
    </location>
</feature>
<evidence type="ECO:0000259" key="2">
    <source>
        <dbReference type="Pfam" id="PF13478"/>
    </source>
</evidence>
<name>A0A2S0M6N4_MEGEL</name>